<dbReference type="PANTHER" id="PTHR43731">
    <property type="entry name" value="RHOMBOID PROTEASE"/>
    <property type="match status" value="1"/>
</dbReference>
<keyword evidence="6 7" id="KW-0472">Membrane</keyword>
<dbReference type="EMBL" id="SJPW01000007">
    <property type="protein sequence ID" value="TWU47229.1"/>
    <property type="molecule type" value="Genomic_DNA"/>
</dbReference>
<dbReference type="AlphaFoldDB" id="A0A5C6EIZ6"/>
<dbReference type="GO" id="GO:0004252">
    <property type="term" value="F:serine-type endopeptidase activity"/>
    <property type="evidence" value="ECO:0007669"/>
    <property type="project" value="InterPro"/>
</dbReference>
<comment type="subcellular location">
    <subcellularLocation>
        <location evidence="1">Membrane</location>
        <topology evidence="1">Multi-pass membrane protein</topology>
    </subcellularLocation>
</comment>
<dbReference type="InterPro" id="IPR050925">
    <property type="entry name" value="Rhomboid_protease_S54"/>
</dbReference>
<evidence type="ECO:0000256" key="1">
    <source>
        <dbReference type="ARBA" id="ARBA00004141"/>
    </source>
</evidence>
<gene>
    <name evidence="9" type="ORF">Poly51_50280</name>
</gene>
<feature type="transmembrane region" description="Helical" evidence="7">
    <location>
        <begin position="12"/>
        <end position="35"/>
    </location>
</feature>
<keyword evidence="9" id="KW-0645">Protease</keyword>
<dbReference type="OrthoDB" id="267668at2"/>
<evidence type="ECO:0000256" key="7">
    <source>
        <dbReference type="SAM" id="Phobius"/>
    </source>
</evidence>
<protein>
    <submittedName>
        <fullName evidence="9">Intramembrane serine protease GlpG</fullName>
    </submittedName>
</protein>
<dbReference type="GO" id="GO:0016020">
    <property type="term" value="C:membrane"/>
    <property type="evidence" value="ECO:0007669"/>
    <property type="project" value="UniProtKB-SubCell"/>
</dbReference>
<accession>A0A5C6EIZ6</accession>
<reference evidence="9 10" key="1">
    <citation type="submission" date="2019-02" db="EMBL/GenBank/DDBJ databases">
        <title>Deep-cultivation of Planctomycetes and their phenomic and genomic characterization uncovers novel biology.</title>
        <authorList>
            <person name="Wiegand S."/>
            <person name="Jogler M."/>
            <person name="Boedeker C."/>
            <person name="Pinto D."/>
            <person name="Vollmers J."/>
            <person name="Rivas-Marin E."/>
            <person name="Kohn T."/>
            <person name="Peeters S.H."/>
            <person name="Heuer A."/>
            <person name="Rast P."/>
            <person name="Oberbeckmann S."/>
            <person name="Bunk B."/>
            <person name="Jeske O."/>
            <person name="Meyerdierks A."/>
            <person name="Storesund J.E."/>
            <person name="Kallscheuer N."/>
            <person name="Luecker S."/>
            <person name="Lage O.M."/>
            <person name="Pohl T."/>
            <person name="Merkel B.J."/>
            <person name="Hornburger P."/>
            <person name="Mueller R.-W."/>
            <person name="Bruemmer F."/>
            <person name="Labrenz M."/>
            <person name="Spormann A.M."/>
            <person name="Op Den Camp H."/>
            <person name="Overmann J."/>
            <person name="Amann R."/>
            <person name="Jetten M.S.M."/>
            <person name="Mascher T."/>
            <person name="Medema M.H."/>
            <person name="Devos D.P."/>
            <person name="Kaster A.-K."/>
            <person name="Ovreas L."/>
            <person name="Rohde M."/>
            <person name="Galperin M.Y."/>
            <person name="Jogler C."/>
        </authorList>
    </citation>
    <scope>NUCLEOTIDE SEQUENCE [LARGE SCALE GENOMIC DNA]</scope>
    <source>
        <strain evidence="9 10">Poly51</strain>
    </source>
</reference>
<evidence type="ECO:0000259" key="8">
    <source>
        <dbReference type="Pfam" id="PF01694"/>
    </source>
</evidence>
<evidence type="ECO:0000256" key="4">
    <source>
        <dbReference type="ARBA" id="ARBA00022801"/>
    </source>
</evidence>
<feature type="transmembrane region" description="Helical" evidence="7">
    <location>
        <begin position="230"/>
        <end position="249"/>
    </location>
</feature>
<dbReference type="Proteomes" id="UP000318288">
    <property type="component" value="Unassembled WGS sequence"/>
</dbReference>
<organism evidence="9 10">
    <name type="scientific">Rubripirellula tenax</name>
    <dbReference type="NCBI Taxonomy" id="2528015"/>
    <lineage>
        <taxon>Bacteria</taxon>
        <taxon>Pseudomonadati</taxon>
        <taxon>Planctomycetota</taxon>
        <taxon>Planctomycetia</taxon>
        <taxon>Pirellulales</taxon>
        <taxon>Pirellulaceae</taxon>
        <taxon>Rubripirellula</taxon>
    </lineage>
</organism>
<feature type="transmembrane region" description="Helical" evidence="7">
    <location>
        <begin position="199"/>
        <end position="218"/>
    </location>
</feature>
<dbReference type="PANTHER" id="PTHR43731:SF14">
    <property type="entry name" value="PRESENILIN-ASSOCIATED RHOMBOID-LIKE PROTEIN, MITOCHONDRIAL"/>
    <property type="match status" value="1"/>
</dbReference>
<sequence>MLFIYGTDAPLYHYPIVTTAMVVINIAVHFALMLFDVDPTPCILAFGDGYHPIQWLTHNFLHAGLLHLFGNMLFLFPFGMVVEGKLGWLRMLILYLAIGTFQGFTQQTIMLPSDPAGDAESLVSMLDDPDSPLDAETREELKKQFRQDLMKDGFGSLGASAVIFGLLAVCVIWAPSNNFDVYFRWSLFVSAPDGGVREWAISTVCAIFVAKEVFMFWMTGMPISSEALHLNGFIVGGVCGFGMLLLGWVDCEGFDLVSLLQGKPFVAKSVVARQKREHAEYLASIKPAGPPQAVVPKLAHQIQQVAPPRPSPVIAKKPTAQIPPAPLPIPTTISSATNVDLFDDDLALPDFDDGAVIVDPIAQAQEEIDTMIAQNRFIEAVREFAAIRKNDPVFVLHPRSMDRLAEGLIRSQQSKPAMTVLGIGCQTYPVDAPRWRIRMAELHLSDPADPIAAIKQLRLIDKEMLDPSTRNRYVEIGTQAKQLAQR</sequence>
<dbReference type="Pfam" id="PF01694">
    <property type="entry name" value="Rhomboid"/>
    <property type="match status" value="1"/>
</dbReference>
<dbReference type="GO" id="GO:0006508">
    <property type="term" value="P:proteolysis"/>
    <property type="evidence" value="ECO:0007669"/>
    <property type="project" value="UniProtKB-KW"/>
</dbReference>
<evidence type="ECO:0000313" key="9">
    <source>
        <dbReference type="EMBL" id="TWU47229.1"/>
    </source>
</evidence>
<evidence type="ECO:0000256" key="5">
    <source>
        <dbReference type="ARBA" id="ARBA00022989"/>
    </source>
</evidence>
<feature type="transmembrane region" description="Helical" evidence="7">
    <location>
        <begin position="56"/>
        <end position="76"/>
    </location>
</feature>
<dbReference type="InterPro" id="IPR022764">
    <property type="entry name" value="Peptidase_S54_rhomboid_dom"/>
</dbReference>
<keyword evidence="5 7" id="KW-1133">Transmembrane helix</keyword>
<keyword evidence="4" id="KW-0378">Hydrolase</keyword>
<dbReference type="SUPFAM" id="SSF144091">
    <property type="entry name" value="Rhomboid-like"/>
    <property type="match status" value="1"/>
</dbReference>
<feature type="domain" description="Peptidase S54 rhomboid" evidence="8">
    <location>
        <begin position="53"/>
        <end position="243"/>
    </location>
</feature>
<comment type="similarity">
    <text evidence="2">Belongs to the peptidase S54 family.</text>
</comment>
<evidence type="ECO:0000256" key="3">
    <source>
        <dbReference type="ARBA" id="ARBA00022692"/>
    </source>
</evidence>
<evidence type="ECO:0000256" key="6">
    <source>
        <dbReference type="ARBA" id="ARBA00023136"/>
    </source>
</evidence>
<dbReference type="InterPro" id="IPR035952">
    <property type="entry name" value="Rhomboid-like_sf"/>
</dbReference>
<dbReference type="RefSeq" id="WP_146460889.1">
    <property type="nucleotide sequence ID" value="NZ_SJPW01000007.1"/>
</dbReference>
<feature type="transmembrane region" description="Helical" evidence="7">
    <location>
        <begin position="153"/>
        <end position="174"/>
    </location>
</feature>
<name>A0A5C6EIZ6_9BACT</name>
<proteinExistence type="inferred from homology"/>
<evidence type="ECO:0000313" key="10">
    <source>
        <dbReference type="Proteomes" id="UP000318288"/>
    </source>
</evidence>
<keyword evidence="10" id="KW-1185">Reference proteome</keyword>
<keyword evidence="3 7" id="KW-0812">Transmembrane</keyword>
<evidence type="ECO:0000256" key="2">
    <source>
        <dbReference type="ARBA" id="ARBA00009045"/>
    </source>
</evidence>
<dbReference type="Gene3D" id="1.20.1540.10">
    <property type="entry name" value="Rhomboid-like"/>
    <property type="match status" value="1"/>
</dbReference>
<comment type="caution">
    <text evidence="9">The sequence shown here is derived from an EMBL/GenBank/DDBJ whole genome shotgun (WGS) entry which is preliminary data.</text>
</comment>